<organism evidence="4 5">
    <name type="scientific">Folsomia candida</name>
    <name type="common">Springtail</name>
    <dbReference type="NCBI Taxonomy" id="158441"/>
    <lineage>
        <taxon>Eukaryota</taxon>
        <taxon>Metazoa</taxon>
        <taxon>Ecdysozoa</taxon>
        <taxon>Arthropoda</taxon>
        <taxon>Hexapoda</taxon>
        <taxon>Collembola</taxon>
        <taxon>Entomobryomorpha</taxon>
        <taxon>Isotomoidea</taxon>
        <taxon>Isotomidae</taxon>
        <taxon>Proisotominae</taxon>
        <taxon>Folsomia</taxon>
    </lineage>
</organism>
<dbReference type="Proteomes" id="UP000198287">
    <property type="component" value="Unassembled WGS sequence"/>
</dbReference>
<dbReference type="InterPro" id="IPR001245">
    <property type="entry name" value="Ser-Thr/Tyr_kinase_cat_dom"/>
</dbReference>
<reference evidence="4 5" key="1">
    <citation type="submission" date="2015-12" db="EMBL/GenBank/DDBJ databases">
        <title>The genome of Folsomia candida.</title>
        <authorList>
            <person name="Faddeeva A."/>
            <person name="Derks M.F."/>
            <person name="Anvar Y."/>
            <person name="Smit S."/>
            <person name="Van Straalen N."/>
            <person name="Roelofs D."/>
        </authorList>
    </citation>
    <scope>NUCLEOTIDE SEQUENCE [LARGE SCALE GENOMIC DNA]</scope>
    <source>
        <strain evidence="4 5">VU population</strain>
        <tissue evidence="4">Whole body</tissue>
    </source>
</reference>
<dbReference type="PROSITE" id="PS00107">
    <property type="entry name" value="PROTEIN_KINASE_ATP"/>
    <property type="match status" value="1"/>
</dbReference>
<sequence>MSNYNNYYLKNNGLTQISAANINCMHKLGEGAFGKVFKGKWIRRKNGQSYFTDIAIKIMNYQVEEDDAWKEAYRMSQLNHQNILYLYGICNPSGFTVPWMIMEYMPGGDLLHYLLTHRGGLPLTWMMKIAFGVACGMEYLHDNAGQYHGDLAARNCLLGLNTTVKIGDFGKFQSNYESDYYQMYPDGMSQDLMPMPLRWMPRENVPLSKWAKPKFNYAGDVWSYGVLLFEIWTRGWLPFNGLGNTEVVCSLHQGENPSYYKDVNAYCVIKAVIDACWNQNPNDRPSFQDIRINLVEKAGHLI</sequence>
<evidence type="ECO:0000256" key="1">
    <source>
        <dbReference type="ARBA" id="ARBA00004167"/>
    </source>
</evidence>
<dbReference type="PIRSF" id="PIRSF000654">
    <property type="entry name" value="Integrin-linked_kinase"/>
    <property type="match status" value="1"/>
</dbReference>
<evidence type="ECO:0000256" key="2">
    <source>
        <dbReference type="PROSITE-ProRule" id="PRU10141"/>
    </source>
</evidence>
<dbReference type="InterPro" id="IPR050122">
    <property type="entry name" value="RTK"/>
</dbReference>
<accession>A0A226EHE1</accession>
<dbReference type="InterPro" id="IPR017441">
    <property type="entry name" value="Protein_kinase_ATP_BS"/>
</dbReference>
<keyword evidence="5" id="KW-1185">Reference proteome</keyword>
<keyword evidence="4" id="KW-0418">Kinase</keyword>
<evidence type="ECO:0000259" key="3">
    <source>
        <dbReference type="PROSITE" id="PS50011"/>
    </source>
</evidence>
<dbReference type="GO" id="GO:0004714">
    <property type="term" value="F:transmembrane receptor protein tyrosine kinase activity"/>
    <property type="evidence" value="ECO:0007669"/>
    <property type="project" value="TreeGrafter"/>
</dbReference>
<keyword evidence="4" id="KW-0675">Receptor</keyword>
<keyword evidence="2" id="KW-0547">Nucleotide-binding</keyword>
<dbReference type="SUPFAM" id="SSF56112">
    <property type="entry name" value="Protein kinase-like (PK-like)"/>
    <property type="match status" value="1"/>
</dbReference>
<comment type="caution">
    <text evidence="4">The sequence shown here is derived from an EMBL/GenBank/DDBJ whole genome shotgun (WGS) entry which is preliminary data.</text>
</comment>
<dbReference type="AlphaFoldDB" id="A0A226EHE1"/>
<gene>
    <name evidence="4" type="ORF">Fcan01_06453</name>
</gene>
<dbReference type="GO" id="GO:0005524">
    <property type="term" value="F:ATP binding"/>
    <property type="evidence" value="ECO:0007669"/>
    <property type="project" value="UniProtKB-UniRule"/>
</dbReference>
<dbReference type="GO" id="GO:0007169">
    <property type="term" value="P:cell surface receptor protein tyrosine kinase signaling pathway"/>
    <property type="evidence" value="ECO:0007669"/>
    <property type="project" value="TreeGrafter"/>
</dbReference>
<dbReference type="InterPro" id="IPR000719">
    <property type="entry name" value="Prot_kinase_dom"/>
</dbReference>
<evidence type="ECO:0000313" key="5">
    <source>
        <dbReference type="Proteomes" id="UP000198287"/>
    </source>
</evidence>
<dbReference type="Pfam" id="PF07714">
    <property type="entry name" value="PK_Tyr_Ser-Thr"/>
    <property type="match status" value="1"/>
</dbReference>
<name>A0A226EHE1_FOLCA</name>
<dbReference type="PANTHER" id="PTHR24416">
    <property type="entry name" value="TYROSINE-PROTEIN KINASE RECEPTOR"/>
    <property type="match status" value="1"/>
</dbReference>
<dbReference type="STRING" id="158441.A0A226EHE1"/>
<feature type="domain" description="Protein kinase" evidence="3">
    <location>
        <begin position="22"/>
        <end position="302"/>
    </location>
</feature>
<keyword evidence="2" id="KW-0067">ATP-binding</keyword>
<dbReference type="OrthoDB" id="73209at2759"/>
<dbReference type="CDD" id="cd00192">
    <property type="entry name" value="PTKc"/>
    <property type="match status" value="1"/>
</dbReference>
<dbReference type="PRINTS" id="PR00109">
    <property type="entry name" value="TYRKINASE"/>
</dbReference>
<evidence type="ECO:0000313" key="4">
    <source>
        <dbReference type="EMBL" id="OXA57055.1"/>
    </source>
</evidence>
<keyword evidence="4" id="KW-0808">Transferase</keyword>
<dbReference type="Gene3D" id="1.10.510.10">
    <property type="entry name" value="Transferase(Phosphotransferase) domain 1"/>
    <property type="match status" value="1"/>
</dbReference>
<dbReference type="EMBL" id="LNIX01000003">
    <property type="protein sequence ID" value="OXA57055.1"/>
    <property type="molecule type" value="Genomic_DNA"/>
</dbReference>
<dbReference type="GO" id="GO:0005886">
    <property type="term" value="C:plasma membrane"/>
    <property type="evidence" value="ECO:0007669"/>
    <property type="project" value="TreeGrafter"/>
</dbReference>
<dbReference type="PROSITE" id="PS50011">
    <property type="entry name" value="PROTEIN_KINASE_DOM"/>
    <property type="match status" value="1"/>
</dbReference>
<dbReference type="OMA" id="KNWGEGI"/>
<dbReference type="GO" id="GO:0043235">
    <property type="term" value="C:receptor complex"/>
    <property type="evidence" value="ECO:0007669"/>
    <property type="project" value="TreeGrafter"/>
</dbReference>
<protein>
    <submittedName>
        <fullName evidence="4">Tyrosine-protein kinase receptor UFO</fullName>
    </submittedName>
</protein>
<dbReference type="InterPro" id="IPR011009">
    <property type="entry name" value="Kinase-like_dom_sf"/>
</dbReference>
<proteinExistence type="predicted"/>
<feature type="binding site" evidence="2">
    <location>
        <position position="57"/>
    </location>
    <ligand>
        <name>ATP</name>
        <dbReference type="ChEBI" id="CHEBI:30616"/>
    </ligand>
</feature>
<comment type="subcellular location">
    <subcellularLocation>
        <location evidence="1">Membrane</location>
        <topology evidence="1">Single-pass membrane protein</topology>
    </subcellularLocation>
</comment>
<dbReference type="PANTHER" id="PTHR24416:SF611">
    <property type="entry name" value="TYROSINE-PROTEIN KINASE TRANSMEMBRANE RECEPTOR ROR"/>
    <property type="match status" value="1"/>
</dbReference>